<protein>
    <submittedName>
        <fullName evidence="3">Uncharacterized protein</fullName>
    </submittedName>
</protein>
<dbReference type="Gramene" id="PUZ54497">
    <property type="protein sequence ID" value="PUZ54497"/>
    <property type="gene ID" value="GQ55_5G136600"/>
</dbReference>
<keyword evidence="4" id="KW-1185">Reference proteome</keyword>
<keyword evidence="2" id="KW-0732">Signal</keyword>
<evidence type="ECO:0000256" key="1">
    <source>
        <dbReference type="SAM" id="MobiDB-lite"/>
    </source>
</evidence>
<proteinExistence type="predicted"/>
<evidence type="ECO:0000313" key="3">
    <source>
        <dbReference type="EMBL" id="PUZ54497.1"/>
    </source>
</evidence>
<evidence type="ECO:0000256" key="2">
    <source>
        <dbReference type="SAM" id="SignalP"/>
    </source>
</evidence>
<feature type="signal peptide" evidence="2">
    <location>
        <begin position="1"/>
        <end position="26"/>
    </location>
</feature>
<dbReference type="AlphaFoldDB" id="A0A2T7DFY4"/>
<evidence type="ECO:0000313" key="4">
    <source>
        <dbReference type="Proteomes" id="UP000244336"/>
    </source>
</evidence>
<reference evidence="3 4" key="1">
    <citation type="submission" date="2018-04" db="EMBL/GenBank/DDBJ databases">
        <title>WGS assembly of Panicum hallii var. hallii HAL2.</title>
        <authorList>
            <person name="Lovell J."/>
            <person name="Jenkins J."/>
            <person name="Lowry D."/>
            <person name="Mamidi S."/>
            <person name="Sreedasyam A."/>
            <person name="Weng X."/>
            <person name="Barry K."/>
            <person name="Bonette J."/>
            <person name="Campitelli B."/>
            <person name="Daum C."/>
            <person name="Gordon S."/>
            <person name="Gould B."/>
            <person name="Lipzen A."/>
            <person name="MacQueen A."/>
            <person name="Palacio-Mejia J."/>
            <person name="Plott C."/>
            <person name="Shakirov E."/>
            <person name="Shu S."/>
            <person name="Yoshinaga Y."/>
            <person name="Zane M."/>
            <person name="Rokhsar D."/>
            <person name="Grimwood J."/>
            <person name="Schmutz J."/>
            <person name="Juenger T."/>
        </authorList>
    </citation>
    <scope>NUCLEOTIDE SEQUENCE [LARGE SCALE GENOMIC DNA]</scope>
    <source>
        <strain evidence="4">cv. HAL2</strain>
    </source>
</reference>
<dbReference type="EMBL" id="CM009753">
    <property type="protein sequence ID" value="PUZ54497.1"/>
    <property type="molecule type" value="Genomic_DNA"/>
</dbReference>
<feature type="region of interest" description="Disordered" evidence="1">
    <location>
        <begin position="87"/>
        <end position="107"/>
    </location>
</feature>
<feature type="chain" id="PRO_5015444197" evidence="2">
    <location>
        <begin position="27"/>
        <end position="250"/>
    </location>
</feature>
<accession>A0A2T7DFY4</accession>
<gene>
    <name evidence="3" type="ORF">GQ55_5G136600</name>
</gene>
<organism evidence="3 4">
    <name type="scientific">Panicum hallii var. hallii</name>
    <dbReference type="NCBI Taxonomy" id="1504633"/>
    <lineage>
        <taxon>Eukaryota</taxon>
        <taxon>Viridiplantae</taxon>
        <taxon>Streptophyta</taxon>
        <taxon>Embryophyta</taxon>
        <taxon>Tracheophyta</taxon>
        <taxon>Spermatophyta</taxon>
        <taxon>Magnoliopsida</taxon>
        <taxon>Liliopsida</taxon>
        <taxon>Poales</taxon>
        <taxon>Poaceae</taxon>
        <taxon>PACMAD clade</taxon>
        <taxon>Panicoideae</taxon>
        <taxon>Panicodae</taxon>
        <taxon>Paniceae</taxon>
        <taxon>Panicinae</taxon>
        <taxon>Panicum</taxon>
        <taxon>Panicum sect. Panicum</taxon>
    </lineage>
</organism>
<name>A0A2T7DFY4_9POAL</name>
<sequence length="250" mass="24786">MAATLRLRILAAAAAVASSLVAVAAASEAPAAAPGPGGPSSGAAVTSPALAVGTLAAAAGSGQFDSYLCKSDGGGVATSVQGVGSSFPPGGGGVPAERSAGAAGSSLGGRGVIPSSVDGAGGGWRGEPVAALQWLWLRLRLHTPSGRWRGGFYRRPRRMVGRIGGGECGGRAGGGDGGECGIRGERRGAGRRAAVELPSGSGQGWDLGEGCGSEVMGEWETDDREDGWEQYRNLGRAFSISDRPLAGKKL</sequence>
<dbReference type="Proteomes" id="UP000244336">
    <property type="component" value="Chromosome 5"/>
</dbReference>